<gene>
    <name evidence="1" type="ORF">GCM10011591_30750</name>
</gene>
<evidence type="ECO:0008006" key="3">
    <source>
        <dbReference type="Google" id="ProtNLM"/>
    </source>
</evidence>
<dbReference type="AlphaFoldDB" id="A0A917VAC1"/>
<organism evidence="1 2">
    <name type="scientific">Nocardia camponoti</name>
    <dbReference type="NCBI Taxonomy" id="1616106"/>
    <lineage>
        <taxon>Bacteria</taxon>
        <taxon>Bacillati</taxon>
        <taxon>Actinomycetota</taxon>
        <taxon>Actinomycetes</taxon>
        <taxon>Mycobacteriales</taxon>
        <taxon>Nocardiaceae</taxon>
        <taxon>Nocardia</taxon>
    </lineage>
</organism>
<dbReference type="EMBL" id="BMMW01000003">
    <property type="protein sequence ID" value="GGK56516.1"/>
    <property type="molecule type" value="Genomic_DNA"/>
</dbReference>
<name>A0A917VAC1_9NOCA</name>
<dbReference type="GO" id="GO:0003677">
    <property type="term" value="F:DNA binding"/>
    <property type="evidence" value="ECO:0007669"/>
    <property type="project" value="InterPro"/>
</dbReference>
<sequence length="117" mass="11918">MTAQMDALVAGVQEKLAALEAALYGLKQAEGEFTSTDGLVTARVDSNGALVDLRLAEGITSLPPTEAAELIVATCRQATEAASAERSKVVAALNKSLVTGEGQTETGFVPGPDSARG</sequence>
<dbReference type="RefSeq" id="WP_188829704.1">
    <property type="nucleotide sequence ID" value="NZ_BMMW01000003.1"/>
</dbReference>
<dbReference type="SUPFAM" id="SSF82607">
    <property type="entry name" value="YbaB-like"/>
    <property type="match status" value="1"/>
</dbReference>
<keyword evidence="2" id="KW-1185">Reference proteome</keyword>
<reference evidence="1" key="1">
    <citation type="journal article" date="2014" name="Int. J. Syst. Evol. Microbiol.">
        <title>Complete genome sequence of Corynebacterium casei LMG S-19264T (=DSM 44701T), isolated from a smear-ripened cheese.</title>
        <authorList>
            <consortium name="US DOE Joint Genome Institute (JGI-PGF)"/>
            <person name="Walter F."/>
            <person name="Albersmeier A."/>
            <person name="Kalinowski J."/>
            <person name="Ruckert C."/>
        </authorList>
    </citation>
    <scope>NUCLEOTIDE SEQUENCE</scope>
    <source>
        <strain evidence="1">CGMCC 4.7278</strain>
    </source>
</reference>
<dbReference type="Gene3D" id="3.30.1310.10">
    <property type="entry name" value="Nucleoid-associated protein YbaB-like domain"/>
    <property type="match status" value="1"/>
</dbReference>
<comment type="caution">
    <text evidence="1">The sequence shown here is derived from an EMBL/GenBank/DDBJ whole genome shotgun (WGS) entry which is preliminary data.</text>
</comment>
<proteinExistence type="predicted"/>
<evidence type="ECO:0000313" key="2">
    <source>
        <dbReference type="Proteomes" id="UP000612956"/>
    </source>
</evidence>
<evidence type="ECO:0000313" key="1">
    <source>
        <dbReference type="EMBL" id="GGK56516.1"/>
    </source>
</evidence>
<reference evidence="1" key="2">
    <citation type="submission" date="2020-09" db="EMBL/GenBank/DDBJ databases">
        <authorList>
            <person name="Sun Q."/>
            <person name="Zhou Y."/>
        </authorList>
    </citation>
    <scope>NUCLEOTIDE SEQUENCE</scope>
    <source>
        <strain evidence="1">CGMCC 4.7278</strain>
    </source>
</reference>
<dbReference type="Proteomes" id="UP000612956">
    <property type="component" value="Unassembled WGS sequence"/>
</dbReference>
<dbReference type="InterPro" id="IPR036894">
    <property type="entry name" value="YbaB-like_sf"/>
</dbReference>
<dbReference type="InterPro" id="IPR004401">
    <property type="entry name" value="YbaB/EbfC"/>
</dbReference>
<protein>
    <recommendedName>
        <fullName evidence="3">YbaB/EbfC family DNA-binding protein</fullName>
    </recommendedName>
</protein>
<dbReference type="Pfam" id="PF02575">
    <property type="entry name" value="YbaB_DNA_bd"/>
    <property type="match status" value="1"/>
</dbReference>
<accession>A0A917VAC1</accession>